<dbReference type="EMBL" id="JBIGIC010000001">
    <property type="protein sequence ID" value="MFG6485082.1"/>
    <property type="molecule type" value="Genomic_DNA"/>
</dbReference>
<evidence type="ECO:0000313" key="1">
    <source>
        <dbReference type="EMBL" id="MFG6485082.1"/>
    </source>
</evidence>
<dbReference type="RefSeq" id="WP_394405433.1">
    <property type="nucleotide sequence ID" value="NZ_JBIGIC010000001.1"/>
</dbReference>
<name>A0ABW7H5G7_9BURK</name>
<evidence type="ECO:0000313" key="2">
    <source>
        <dbReference type="Proteomes" id="UP001606134"/>
    </source>
</evidence>
<comment type="caution">
    <text evidence="1">The sequence shown here is derived from an EMBL/GenBank/DDBJ whole genome shotgun (WGS) entry which is preliminary data.</text>
</comment>
<proteinExistence type="predicted"/>
<dbReference type="Proteomes" id="UP001606134">
    <property type="component" value="Unassembled WGS sequence"/>
</dbReference>
<organism evidence="1 2">
    <name type="scientific">Pelomonas candidula</name>
    <dbReference type="NCBI Taxonomy" id="3299025"/>
    <lineage>
        <taxon>Bacteria</taxon>
        <taxon>Pseudomonadati</taxon>
        <taxon>Pseudomonadota</taxon>
        <taxon>Betaproteobacteria</taxon>
        <taxon>Burkholderiales</taxon>
        <taxon>Sphaerotilaceae</taxon>
        <taxon>Roseateles</taxon>
    </lineage>
</organism>
<accession>A0ABW7H5G7</accession>
<sequence length="92" mass="9844">MNVVLTNTPHTAVGSLGDAPHWIAVVDARGQHPDKLLGPYATEQLAGRARRGVMRLLNASRYTAAVLSQRELECRLNGDGAAATRSHEASRA</sequence>
<protein>
    <submittedName>
        <fullName evidence="1">Uncharacterized protein</fullName>
    </submittedName>
</protein>
<gene>
    <name evidence="1" type="ORF">ACG04R_00285</name>
</gene>
<reference evidence="1 2" key="1">
    <citation type="submission" date="2024-08" db="EMBL/GenBank/DDBJ databases">
        <authorList>
            <person name="Lu H."/>
        </authorList>
    </citation>
    <scope>NUCLEOTIDE SEQUENCE [LARGE SCALE GENOMIC DNA]</scope>
    <source>
        <strain evidence="1 2">BYS78W</strain>
    </source>
</reference>
<keyword evidence="2" id="KW-1185">Reference proteome</keyword>